<evidence type="ECO:0000256" key="1">
    <source>
        <dbReference type="ARBA" id="ARBA00005417"/>
    </source>
</evidence>
<proteinExistence type="inferred from homology"/>
<dbReference type="GO" id="GO:0005524">
    <property type="term" value="F:ATP binding"/>
    <property type="evidence" value="ECO:0007669"/>
    <property type="project" value="UniProtKB-KW"/>
</dbReference>
<evidence type="ECO:0000313" key="6">
    <source>
        <dbReference type="EMBL" id="MEE2057932.1"/>
    </source>
</evidence>
<dbReference type="InterPro" id="IPR003593">
    <property type="entry name" value="AAA+_ATPase"/>
</dbReference>
<comment type="similarity">
    <text evidence="1">Belongs to the ABC transporter superfamily.</text>
</comment>
<dbReference type="InterPro" id="IPR027417">
    <property type="entry name" value="P-loop_NTPase"/>
</dbReference>
<dbReference type="Pfam" id="PF00005">
    <property type="entry name" value="ABC_tran"/>
    <property type="match status" value="1"/>
</dbReference>
<evidence type="ECO:0000256" key="2">
    <source>
        <dbReference type="ARBA" id="ARBA00022448"/>
    </source>
</evidence>
<keyword evidence="7" id="KW-1185">Reference proteome</keyword>
<evidence type="ECO:0000256" key="3">
    <source>
        <dbReference type="ARBA" id="ARBA00022741"/>
    </source>
</evidence>
<dbReference type="PROSITE" id="PS00211">
    <property type="entry name" value="ABC_TRANSPORTER_1"/>
    <property type="match status" value="1"/>
</dbReference>
<name>A0ABU7L8Q7_9NOCA</name>
<dbReference type="Proteomes" id="UP001336020">
    <property type="component" value="Unassembled WGS sequence"/>
</dbReference>
<keyword evidence="4 6" id="KW-0067">ATP-binding</keyword>
<dbReference type="InterPro" id="IPR003439">
    <property type="entry name" value="ABC_transporter-like_ATP-bd"/>
</dbReference>
<reference evidence="6 7" key="1">
    <citation type="submission" date="2023-07" db="EMBL/GenBank/DDBJ databases">
        <authorList>
            <person name="Girao M."/>
            <person name="Carvalho M.F."/>
        </authorList>
    </citation>
    <scope>NUCLEOTIDE SEQUENCE [LARGE SCALE GENOMIC DNA]</scope>
    <source>
        <strain evidence="6 7">YIM65754</strain>
    </source>
</reference>
<comment type="caution">
    <text evidence="6">The sequence shown here is derived from an EMBL/GenBank/DDBJ whole genome shotgun (WGS) entry which is preliminary data.</text>
</comment>
<accession>A0ABU7L8Q7</accession>
<dbReference type="SMART" id="SM00382">
    <property type="entry name" value="AAA"/>
    <property type="match status" value="1"/>
</dbReference>
<dbReference type="RefSeq" id="WP_330133175.1">
    <property type="nucleotide sequence ID" value="NZ_JAUTXY010000004.1"/>
</dbReference>
<evidence type="ECO:0000313" key="7">
    <source>
        <dbReference type="Proteomes" id="UP001336020"/>
    </source>
</evidence>
<dbReference type="Gene3D" id="3.40.50.300">
    <property type="entry name" value="P-loop containing nucleotide triphosphate hydrolases"/>
    <property type="match status" value="1"/>
</dbReference>
<protein>
    <submittedName>
        <fullName evidence="6">ATP-binding cassette domain-containing protein</fullName>
    </submittedName>
</protein>
<gene>
    <name evidence="6" type="ORF">Q7514_10400</name>
</gene>
<dbReference type="PROSITE" id="PS50893">
    <property type="entry name" value="ABC_TRANSPORTER_2"/>
    <property type="match status" value="1"/>
</dbReference>
<evidence type="ECO:0000256" key="4">
    <source>
        <dbReference type="ARBA" id="ARBA00022840"/>
    </source>
</evidence>
<dbReference type="EMBL" id="JAUTXY010000004">
    <property type="protein sequence ID" value="MEE2057932.1"/>
    <property type="molecule type" value="Genomic_DNA"/>
</dbReference>
<keyword evidence="2" id="KW-0813">Transport</keyword>
<keyword evidence="3" id="KW-0547">Nucleotide-binding</keyword>
<dbReference type="PANTHER" id="PTHR43335">
    <property type="entry name" value="ABC TRANSPORTER, ATP-BINDING PROTEIN"/>
    <property type="match status" value="1"/>
</dbReference>
<dbReference type="PANTHER" id="PTHR43335:SF4">
    <property type="entry name" value="ABC TRANSPORTER, ATP-BINDING PROTEIN"/>
    <property type="match status" value="1"/>
</dbReference>
<feature type="domain" description="ABC transporter" evidence="5">
    <location>
        <begin position="2"/>
        <end position="227"/>
    </location>
</feature>
<dbReference type="SUPFAM" id="SSF52540">
    <property type="entry name" value="P-loop containing nucleoside triphosphate hydrolases"/>
    <property type="match status" value="1"/>
</dbReference>
<organism evidence="6 7">
    <name type="scientific">Rhodococcus artemisiae</name>
    <dbReference type="NCBI Taxonomy" id="714159"/>
    <lineage>
        <taxon>Bacteria</taxon>
        <taxon>Bacillati</taxon>
        <taxon>Actinomycetota</taxon>
        <taxon>Actinomycetes</taxon>
        <taxon>Mycobacteriales</taxon>
        <taxon>Nocardiaceae</taxon>
        <taxon>Rhodococcus</taxon>
    </lineage>
</organism>
<sequence>MIDVQNLTKRFGDTTAVENLSFEVGPGRVTGFLGPNGAGKTTTMRIVLGLDSPSSGAATVAGSAYRDLHDPMRTVGALLAAGHVHPGRSARDHLRMLAAVGGVGDSRVDAVLSTVGLADAASQRTGAFSLGMLQRLGIAAALLGDPPILILDEPVNGLDTDGIRWVRSLLRTFADEGRTVLLSSHVMSEMELIADHLVVIGAGRLLADEPLRDFIDRHSGHSVRVASAADVALGARLRERGAHVDVDGGGLLVRGLDARTIGGISVSAEIPLTELIPIRKTLEDVYTGLVEEHGRHRAKTEVY</sequence>
<dbReference type="InterPro" id="IPR017871">
    <property type="entry name" value="ABC_transporter-like_CS"/>
</dbReference>
<evidence type="ECO:0000259" key="5">
    <source>
        <dbReference type="PROSITE" id="PS50893"/>
    </source>
</evidence>